<dbReference type="InterPro" id="IPR041624">
    <property type="entry name" value="RGI_lyase"/>
</dbReference>
<keyword evidence="4" id="KW-1185">Reference proteome</keyword>
<dbReference type="InterPro" id="IPR049366">
    <property type="entry name" value="RGL11_C"/>
</dbReference>
<accession>A0A1V9FZD7</accession>
<evidence type="ECO:0000313" key="4">
    <source>
        <dbReference type="Proteomes" id="UP000192276"/>
    </source>
</evidence>
<dbReference type="EMBL" id="LWBP01000100">
    <property type="protein sequence ID" value="OQP63606.1"/>
    <property type="molecule type" value="Genomic_DNA"/>
</dbReference>
<dbReference type="InterPro" id="IPR034641">
    <property type="entry name" value="RGL11"/>
</dbReference>
<protein>
    <submittedName>
        <fullName evidence="3">Uncharacterized protein</fullName>
    </submittedName>
</protein>
<dbReference type="STRING" id="550983.A4R26_16655"/>
<dbReference type="SUPFAM" id="SSF69318">
    <property type="entry name" value="Integrin alpha N-terminal domain"/>
    <property type="match status" value="1"/>
</dbReference>
<gene>
    <name evidence="3" type="ORF">A4R26_16655</name>
</gene>
<dbReference type="CDD" id="cd10318">
    <property type="entry name" value="RGL11"/>
    <property type="match status" value="1"/>
</dbReference>
<reference evidence="4" key="1">
    <citation type="submission" date="2016-04" db="EMBL/GenBank/DDBJ databases">
        <authorList>
            <person name="Chen L."/>
            <person name="Zhuang W."/>
            <person name="Wang G."/>
        </authorList>
    </citation>
    <scope>NUCLEOTIDE SEQUENCE [LARGE SCALE GENOMIC DNA]</scope>
    <source>
        <strain evidence="4">208</strain>
    </source>
</reference>
<feature type="domain" description="Rhamnogalacturonan lyase family 11 C-terminal" evidence="2">
    <location>
        <begin position="133"/>
        <end position="616"/>
    </location>
</feature>
<feature type="domain" description="Rhamnogalacturonan I lyase beta-sheet" evidence="1">
    <location>
        <begin position="24"/>
        <end position="110"/>
    </location>
</feature>
<comment type="caution">
    <text evidence="3">The sequence shown here is derived from an EMBL/GenBank/DDBJ whole genome shotgun (WGS) entry which is preliminary data.</text>
</comment>
<evidence type="ECO:0000259" key="1">
    <source>
        <dbReference type="Pfam" id="PF18370"/>
    </source>
</evidence>
<dbReference type="Pfam" id="PF18370">
    <property type="entry name" value="RGI_lyase"/>
    <property type="match status" value="1"/>
</dbReference>
<dbReference type="RefSeq" id="WP_081163682.1">
    <property type="nucleotide sequence ID" value="NZ_LWBP01000100.1"/>
</dbReference>
<dbReference type="Pfam" id="PF21348">
    <property type="entry name" value="RGL11_C"/>
    <property type="match status" value="1"/>
</dbReference>
<organism evidence="3 4">
    <name type="scientific">Niastella populi</name>
    <dbReference type="NCBI Taxonomy" id="550983"/>
    <lineage>
        <taxon>Bacteria</taxon>
        <taxon>Pseudomonadati</taxon>
        <taxon>Bacteroidota</taxon>
        <taxon>Chitinophagia</taxon>
        <taxon>Chitinophagales</taxon>
        <taxon>Chitinophagaceae</taxon>
        <taxon>Niastella</taxon>
    </lineage>
</organism>
<dbReference type="PANTHER" id="PTHR43118">
    <property type="entry name" value="RHAMNOGALACTURONAN LYASE (EUROFUNG)"/>
    <property type="match status" value="1"/>
</dbReference>
<evidence type="ECO:0000259" key="2">
    <source>
        <dbReference type="Pfam" id="PF21348"/>
    </source>
</evidence>
<dbReference type="InterPro" id="IPR013783">
    <property type="entry name" value="Ig-like_fold"/>
</dbReference>
<sequence length="633" mass="69492">MNCCHKILLCLVALILPVTMLAQRKMEYLNRGVVAMPDGKGNIFVSWRLLATDPENISFHVYRSVNGGKEKKLADFIKDVTSWVDKGADPTHSHAYRVAAVINGKEVKEISPPYTVKPAAPGYISIPLKTPAGYAPNDASVGDLDGDGAYDIILHQTGKGHDNSHSGITDPPIFQAYTLNGEFLWQINLGKNIREGAHYTQFMVYDLDGDGRAEIAMKTADGTVDGQGKVIGDSTKNYVNSSGRILEGPEYLTVFDGKTGAALYTTDYVPARGRVDGWGGSGGNGRNDNYGNRVDRFLACVAYLDGVHPSLVMCRGYYGRSVLAAWDYKDKKLTRRWVFDTENGYPDYAGQGNHNLTVADVDGDGKDEIVYGQMTVDDDGKGLYTTGIGHADALHVSDLDPERPGMEVFGTQERFGDAGANFRDAKTGEVIWKKPSIAAGDDGEGPGRACALDIDPRYKGYECWVGGAGITGLFDCKGNRIAEKTPACNMGIYWDGDVLSEILNGSFVGKWDYINSVTAKLMDAKDFNCVHNNGSKSNPCLSADILGDWREELIYRTRDNQELRIFTTTIPTTHKFCTLMHDPQYRLSIAWQNVAYNQPPHTGFYLGEGMKKPPLPQISIIEPPRKNDNAKNK</sequence>
<dbReference type="Gene3D" id="2.60.40.10">
    <property type="entry name" value="Immunoglobulins"/>
    <property type="match status" value="1"/>
</dbReference>
<dbReference type="AlphaFoldDB" id="A0A1V9FZD7"/>
<proteinExistence type="predicted"/>
<dbReference type="Proteomes" id="UP000192276">
    <property type="component" value="Unassembled WGS sequence"/>
</dbReference>
<evidence type="ECO:0000313" key="3">
    <source>
        <dbReference type="EMBL" id="OQP63606.1"/>
    </source>
</evidence>
<name>A0A1V9FZD7_9BACT</name>
<dbReference type="PANTHER" id="PTHR43118:SF1">
    <property type="entry name" value="RHAMNOGALACTURONAN LYASE (EUROFUNG)"/>
    <property type="match status" value="1"/>
</dbReference>
<dbReference type="InterPro" id="IPR028994">
    <property type="entry name" value="Integrin_alpha_N"/>
</dbReference>